<dbReference type="STRING" id="375.BKD09_RS19065"/>
<reference evidence="3 4" key="1">
    <citation type="submission" date="2014-09" db="EMBL/GenBank/DDBJ databases">
        <title>Draft genome of Bradyrhizobium japonicum Is-34.</title>
        <authorList>
            <person name="Tsurumaru H."/>
            <person name="Yamakawa T."/>
            <person name="Hashimoto S."/>
            <person name="Okizaki K."/>
            <person name="Kanesaki Y."/>
            <person name="Yoshikawa H."/>
            <person name="Yajima S."/>
        </authorList>
    </citation>
    <scope>NUCLEOTIDE SEQUENCE [LARGE SCALE GENOMIC DNA]</scope>
    <source>
        <strain evidence="3 4">Is-34</strain>
    </source>
</reference>
<dbReference type="AlphaFoldDB" id="A0A0A3YLM5"/>
<name>A0A0A3YLM5_BRAJP</name>
<dbReference type="Pfam" id="PF13561">
    <property type="entry name" value="adh_short_C2"/>
    <property type="match status" value="1"/>
</dbReference>
<protein>
    <submittedName>
        <fullName evidence="3">3-oxoacyl-ACP reductase</fullName>
    </submittedName>
</protein>
<dbReference type="PANTHER" id="PTHR43669:SF14">
    <property type="entry name" value="OXIDOREDUCTASE"/>
    <property type="match status" value="1"/>
</dbReference>
<proteinExistence type="inferred from homology"/>
<dbReference type="GO" id="GO:0016491">
    <property type="term" value="F:oxidoreductase activity"/>
    <property type="evidence" value="ECO:0007669"/>
    <property type="project" value="UniProtKB-KW"/>
</dbReference>
<evidence type="ECO:0000256" key="1">
    <source>
        <dbReference type="ARBA" id="ARBA00006484"/>
    </source>
</evidence>
<dbReference type="EMBL" id="JRPN01000029">
    <property type="protein sequence ID" value="KGT74578.1"/>
    <property type="molecule type" value="Genomic_DNA"/>
</dbReference>
<accession>A0A0A3YLM5</accession>
<dbReference type="PANTHER" id="PTHR43669">
    <property type="entry name" value="5-KETO-D-GLUCONATE 5-REDUCTASE"/>
    <property type="match status" value="1"/>
</dbReference>
<dbReference type="SUPFAM" id="SSF51735">
    <property type="entry name" value="NAD(P)-binding Rossmann-fold domains"/>
    <property type="match status" value="1"/>
</dbReference>
<dbReference type="Gene3D" id="3.40.50.720">
    <property type="entry name" value="NAD(P)-binding Rossmann-like Domain"/>
    <property type="match status" value="1"/>
</dbReference>
<evidence type="ECO:0000313" key="4">
    <source>
        <dbReference type="Proteomes" id="UP000030377"/>
    </source>
</evidence>
<organism evidence="3 4">
    <name type="scientific">Bradyrhizobium japonicum</name>
    <dbReference type="NCBI Taxonomy" id="375"/>
    <lineage>
        <taxon>Bacteria</taxon>
        <taxon>Pseudomonadati</taxon>
        <taxon>Pseudomonadota</taxon>
        <taxon>Alphaproteobacteria</taxon>
        <taxon>Hyphomicrobiales</taxon>
        <taxon>Nitrobacteraceae</taxon>
        <taxon>Bradyrhizobium</taxon>
    </lineage>
</organism>
<comment type="similarity">
    <text evidence="1">Belongs to the short-chain dehydrogenases/reductases (SDR) family.</text>
</comment>
<dbReference type="InterPro" id="IPR020904">
    <property type="entry name" value="Sc_DH/Rdtase_CS"/>
</dbReference>
<dbReference type="CDD" id="cd05233">
    <property type="entry name" value="SDR_c"/>
    <property type="match status" value="1"/>
</dbReference>
<gene>
    <name evidence="3" type="ORF">MA20_38025</name>
</gene>
<dbReference type="PRINTS" id="PR00081">
    <property type="entry name" value="GDHRDH"/>
</dbReference>
<dbReference type="RefSeq" id="WP_039152572.1">
    <property type="nucleotide sequence ID" value="NZ_CP126010.1"/>
</dbReference>
<dbReference type="eggNOG" id="COG1028">
    <property type="taxonomic scope" value="Bacteria"/>
</dbReference>
<dbReference type="PROSITE" id="PS00061">
    <property type="entry name" value="ADH_SHORT"/>
    <property type="match status" value="1"/>
</dbReference>
<dbReference type="InterPro" id="IPR036291">
    <property type="entry name" value="NAD(P)-bd_dom_sf"/>
</dbReference>
<dbReference type="InterPro" id="IPR002347">
    <property type="entry name" value="SDR_fam"/>
</dbReference>
<dbReference type="Proteomes" id="UP000030377">
    <property type="component" value="Unassembled WGS sequence"/>
</dbReference>
<keyword evidence="2" id="KW-0560">Oxidoreductase</keyword>
<evidence type="ECO:0000313" key="3">
    <source>
        <dbReference type="EMBL" id="KGT74578.1"/>
    </source>
</evidence>
<dbReference type="FunFam" id="3.40.50.720:FF:000084">
    <property type="entry name" value="Short-chain dehydrogenase reductase"/>
    <property type="match status" value="1"/>
</dbReference>
<comment type="caution">
    <text evidence="3">The sequence shown here is derived from an EMBL/GenBank/DDBJ whole genome shotgun (WGS) entry which is preliminary data.</text>
</comment>
<sequence length="268" mass="27801">MTDYRKLFDLTGKTAVVLGAASGIGKSSAEALAGLGARVVCADRALDAAEATAAGVRDKGGWAEAVSCDAASAADVNALAKIVMQKFARLDIAVTTPGLNIRKTILDYTEEDLDRVLNLNVKGTVWFFQAFGRIMVEQKGGSIIACSSVRAVTIEPGLGVYGSTKAAIGLLVKGFASEVGHAGVRVNAIAPSIAETALTGPFKQRPDIYNLYAGHTVFNRWSSADEVATAVAYLASDAASYVSGSTLFVDGGWTAVDGPPTGLTQLHK</sequence>
<evidence type="ECO:0000256" key="2">
    <source>
        <dbReference type="ARBA" id="ARBA00023002"/>
    </source>
</evidence>